<dbReference type="RefSeq" id="WP_073051569.1">
    <property type="nucleotide sequence ID" value="NZ_FQUP01000001.1"/>
</dbReference>
<organism evidence="4 5">
    <name type="scientific">Kaistia soli DSM 19436</name>
    <dbReference type="NCBI Taxonomy" id="1122133"/>
    <lineage>
        <taxon>Bacteria</taxon>
        <taxon>Pseudomonadati</taxon>
        <taxon>Pseudomonadota</taxon>
        <taxon>Alphaproteobacteria</taxon>
        <taxon>Hyphomicrobiales</taxon>
        <taxon>Kaistiaceae</taxon>
        <taxon>Kaistia</taxon>
    </lineage>
</organism>
<dbReference type="Gene3D" id="3.40.50.720">
    <property type="entry name" value="NAD(P)-binding Rossmann-like Domain"/>
    <property type="match status" value="1"/>
</dbReference>
<dbReference type="SUPFAM" id="SSF51735">
    <property type="entry name" value="NAD(P)-binding Rossmann-fold domains"/>
    <property type="match status" value="1"/>
</dbReference>
<evidence type="ECO:0000313" key="4">
    <source>
        <dbReference type="EMBL" id="SHE78364.1"/>
    </source>
</evidence>
<dbReference type="Pfam" id="PF13561">
    <property type="entry name" value="adh_short_C2"/>
    <property type="match status" value="1"/>
</dbReference>
<keyword evidence="5" id="KW-1185">Reference proteome</keyword>
<dbReference type="Proteomes" id="UP000184485">
    <property type="component" value="Unassembled WGS sequence"/>
</dbReference>
<dbReference type="GO" id="GO:0016491">
    <property type="term" value="F:oxidoreductase activity"/>
    <property type="evidence" value="ECO:0007669"/>
    <property type="project" value="UniProtKB-KW"/>
</dbReference>
<dbReference type="SMART" id="SM00822">
    <property type="entry name" value="PKS_KR"/>
    <property type="match status" value="1"/>
</dbReference>
<dbReference type="FunFam" id="3.40.50.720:FF:000084">
    <property type="entry name" value="Short-chain dehydrogenase reductase"/>
    <property type="match status" value="1"/>
</dbReference>
<dbReference type="PRINTS" id="PR00081">
    <property type="entry name" value="GDHRDH"/>
</dbReference>
<dbReference type="InterPro" id="IPR036291">
    <property type="entry name" value="NAD(P)-bd_dom_sf"/>
</dbReference>
<accession>A0A1M4WAV1</accession>
<name>A0A1M4WAV1_9HYPH</name>
<protein>
    <submittedName>
        <fullName evidence="4">3-oxoacyl-[acyl-carrier protein] reductase</fullName>
    </submittedName>
</protein>
<dbReference type="STRING" id="1122133.SAMN02745157_0928"/>
<evidence type="ECO:0000313" key="5">
    <source>
        <dbReference type="Proteomes" id="UP000184485"/>
    </source>
</evidence>
<evidence type="ECO:0000256" key="2">
    <source>
        <dbReference type="ARBA" id="ARBA00023002"/>
    </source>
</evidence>
<dbReference type="EMBL" id="FQUP01000001">
    <property type="protein sequence ID" value="SHE78364.1"/>
    <property type="molecule type" value="Genomic_DNA"/>
</dbReference>
<keyword evidence="2" id="KW-0560">Oxidoreductase</keyword>
<gene>
    <name evidence="4" type="ORF">SAMN02745157_0928</name>
</gene>
<sequence>MATDERQVAVITGGTRGIGAAIARALAARGVDLVLFGRHRDAEVDALLAELGTVTTVVFESGDAGDPATAERLVAAALAKFGRIDYLVPAAGGAVPGTALSISLDAWDEAFRVHVHAPFHLFRAAHAALAARGGAMLLVSSVAGLRGCPGTVAYQTVKGALPQMGRALARDHGHENIRVNTICPGIIETRFHAAMTPEARRNNLDNRIPLHRFGTSEDVASAAVELLTNPFITGETLVVDGGMSMRMV</sequence>
<evidence type="ECO:0000259" key="3">
    <source>
        <dbReference type="SMART" id="SM00822"/>
    </source>
</evidence>
<dbReference type="CDD" id="cd05233">
    <property type="entry name" value="SDR_c"/>
    <property type="match status" value="1"/>
</dbReference>
<evidence type="ECO:0000256" key="1">
    <source>
        <dbReference type="ARBA" id="ARBA00006484"/>
    </source>
</evidence>
<dbReference type="PANTHER" id="PTHR43639">
    <property type="entry name" value="OXIDOREDUCTASE, SHORT-CHAIN DEHYDROGENASE/REDUCTASE FAMILY (AFU_ORTHOLOGUE AFUA_5G02870)"/>
    <property type="match status" value="1"/>
</dbReference>
<comment type="similarity">
    <text evidence="1">Belongs to the short-chain dehydrogenases/reductases (SDR) family.</text>
</comment>
<reference evidence="4 5" key="1">
    <citation type="submission" date="2016-11" db="EMBL/GenBank/DDBJ databases">
        <authorList>
            <person name="Jaros S."/>
            <person name="Januszkiewicz K."/>
            <person name="Wedrychowicz H."/>
        </authorList>
    </citation>
    <scope>NUCLEOTIDE SEQUENCE [LARGE SCALE GENOMIC DNA]</scope>
    <source>
        <strain evidence="4 5">DSM 19436</strain>
    </source>
</reference>
<feature type="domain" description="Ketoreductase" evidence="3">
    <location>
        <begin position="7"/>
        <end position="189"/>
    </location>
</feature>
<dbReference type="InterPro" id="IPR057326">
    <property type="entry name" value="KR_dom"/>
</dbReference>
<dbReference type="AlphaFoldDB" id="A0A1M4WAV1"/>
<dbReference type="PANTHER" id="PTHR43639:SF1">
    <property type="entry name" value="SHORT-CHAIN DEHYDROGENASE_REDUCTASE FAMILY PROTEIN"/>
    <property type="match status" value="1"/>
</dbReference>
<dbReference type="InterPro" id="IPR002347">
    <property type="entry name" value="SDR_fam"/>
</dbReference>
<proteinExistence type="inferred from homology"/>